<dbReference type="SUPFAM" id="SSF52540">
    <property type="entry name" value="P-loop containing nucleoside triphosphate hydrolases"/>
    <property type="match status" value="1"/>
</dbReference>
<dbReference type="Proteomes" id="UP001501842">
    <property type="component" value="Unassembled WGS sequence"/>
</dbReference>
<sequence>MSEPLLSVRDLRKDYGRRQAVAGVSLEVGRGETVAVVGESGSGKSTLGRCVVRLSRPTSGSVRFDGVELAGLSARRLRPLRSRFQLVFQDPSSSLNPRWSVRRLIGEPLRVQGREGDVAGLMAEVGLDAALAGRLPHQLSGGQRQRVGIARALALSPELLVLDEPVTALDVSVQAQIVNLLLRLQEERGLGYLFISHDLSVVGALAHRVVVMSEGRVVESGPAGRVLSRPEHPCTRRLVDAVP</sequence>
<dbReference type="Gene3D" id="3.40.50.300">
    <property type="entry name" value="P-loop containing nucleotide triphosphate hydrolases"/>
    <property type="match status" value="1"/>
</dbReference>
<name>A0ABP6H210_9ACTN</name>
<dbReference type="GO" id="GO:0005524">
    <property type="term" value="F:ATP binding"/>
    <property type="evidence" value="ECO:0007669"/>
    <property type="project" value="UniProtKB-KW"/>
</dbReference>
<dbReference type="EMBL" id="BAAATZ010000029">
    <property type="protein sequence ID" value="GAA2735439.1"/>
    <property type="molecule type" value="Genomic_DNA"/>
</dbReference>
<dbReference type="CDD" id="cd03257">
    <property type="entry name" value="ABC_NikE_OppD_transporters"/>
    <property type="match status" value="1"/>
</dbReference>
<evidence type="ECO:0000313" key="7">
    <source>
        <dbReference type="Proteomes" id="UP001501842"/>
    </source>
</evidence>
<evidence type="ECO:0000256" key="4">
    <source>
        <dbReference type="ARBA" id="ARBA00022840"/>
    </source>
</evidence>
<keyword evidence="4 6" id="KW-0067">ATP-binding</keyword>
<dbReference type="RefSeq" id="WP_344455408.1">
    <property type="nucleotide sequence ID" value="NZ_BAAATZ010000029.1"/>
</dbReference>
<dbReference type="PROSITE" id="PS00211">
    <property type="entry name" value="ABC_TRANSPORTER_1"/>
    <property type="match status" value="1"/>
</dbReference>
<gene>
    <name evidence="6" type="ORF">GCM10010439_60260</name>
</gene>
<dbReference type="PANTHER" id="PTHR43776">
    <property type="entry name" value="TRANSPORT ATP-BINDING PROTEIN"/>
    <property type="match status" value="1"/>
</dbReference>
<keyword evidence="7" id="KW-1185">Reference proteome</keyword>
<feature type="domain" description="ABC transporter" evidence="5">
    <location>
        <begin position="6"/>
        <end position="239"/>
    </location>
</feature>
<dbReference type="InterPro" id="IPR017871">
    <property type="entry name" value="ABC_transporter-like_CS"/>
</dbReference>
<dbReference type="PROSITE" id="PS50893">
    <property type="entry name" value="ABC_TRANSPORTER_2"/>
    <property type="match status" value="1"/>
</dbReference>
<evidence type="ECO:0000256" key="3">
    <source>
        <dbReference type="ARBA" id="ARBA00022741"/>
    </source>
</evidence>
<comment type="similarity">
    <text evidence="1">Belongs to the ABC transporter superfamily.</text>
</comment>
<reference evidence="7" key="1">
    <citation type="journal article" date="2019" name="Int. J. Syst. Evol. Microbiol.">
        <title>The Global Catalogue of Microorganisms (GCM) 10K type strain sequencing project: providing services to taxonomists for standard genome sequencing and annotation.</title>
        <authorList>
            <consortium name="The Broad Institute Genomics Platform"/>
            <consortium name="The Broad Institute Genome Sequencing Center for Infectious Disease"/>
            <person name="Wu L."/>
            <person name="Ma J."/>
        </authorList>
    </citation>
    <scope>NUCLEOTIDE SEQUENCE [LARGE SCALE GENOMIC DNA]</scope>
    <source>
        <strain evidence="7">JCM 8201</strain>
    </source>
</reference>
<accession>A0ABP6H210</accession>
<protein>
    <submittedName>
        <fullName evidence="6">Dipeptide ABC transporter ATP-binding protein</fullName>
    </submittedName>
</protein>
<proteinExistence type="inferred from homology"/>
<organism evidence="6 7">
    <name type="scientific">Actinocorallia aurantiaca</name>
    <dbReference type="NCBI Taxonomy" id="46204"/>
    <lineage>
        <taxon>Bacteria</taxon>
        <taxon>Bacillati</taxon>
        <taxon>Actinomycetota</taxon>
        <taxon>Actinomycetes</taxon>
        <taxon>Streptosporangiales</taxon>
        <taxon>Thermomonosporaceae</taxon>
        <taxon>Actinocorallia</taxon>
    </lineage>
</organism>
<keyword evidence="2" id="KW-0813">Transport</keyword>
<evidence type="ECO:0000259" key="5">
    <source>
        <dbReference type="PROSITE" id="PS50893"/>
    </source>
</evidence>
<comment type="caution">
    <text evidence="6">The sequence shown here is derived from an EMBL/GenBank/DDBJ whole genome shotgun (WGS) entry which is preliminary data.</text>
</comment>
<dbReference type="InterPro" id="IPR050319">
    <property type="entry name" value="ABC_transp_ATP-bind"/>
</dbReference>
<evidence type="ECO:0000256" key="2">
    <source>
        <dbReference type="ARBA" id="ARBA00022448"/>
    </source>
</evidence>
<dbReference type="PANTHER" id="PTHR43776:SF7">
    <property type="entry name" value="D,D-DIPEPTIDE TRANSPORT ATP-BINDING PROTEIN DDPF-RELATED"/>
    <property type="match status" value="1"/>
</dbReference>
<dbReference type="InterPro" id="IPR003593">
    <property type="entry name" value="AAA+_ATPase"/>
</dbReference>
<keyword evidence="3" id="KW-0547">Nucleotide-binding</keyword>
<dbReference type="InterPro" id="IPR003439">
    <property type="entry name" value="ABC_transporter-like_ATP-bd"/>
</dbReference>
<dbReference type="InterPro" id="IPR027417">
    <property type="entry name" value="P-loop_NTPase"/>
</dbReference>
<evidence type="ECO:0000313" key="6">
    <source>
        <dbReference type="EMBL" id="GAA2735439.1"/>
    </source>
</evidence>
<evidence type="ECO:0000256" key="1">
    <source>
        <dbReference type="ARBA" id="ARBA00005417"/>
    </source>
</evidence>
<dbReference type="Pfam" id="PF00005">
    <property type="entry name" value="ABC_tran"/>
    <property type="match status" value="1"/>
</dbReference>
<dbReference type="SMART" id="SM00382">
    <property type="entry name" value="AAA"/>
    <property type="match status" value="1"/>
</dbReference>